<evidence type="ECO:0000313" key="5">
    <source>
        <dbReference type="Proteomes" id="UP001295740"/>
    </source>
</evidence>
<evidence type="ECO:0000259" key="3">
    <source>
        <dbReference type="PROSITE" id="PS50837"/>
    </source>
</evidence>
<comment type="caution">
    <text evidence="4">The sequence shown here is derived from an EMBL/GenBank/DDBJ whole genome shotgun (WGS) entry which is preliminary data.</text>
</comment>
<dbReference type="InterPro" id="IPR056884">
    <property type="entry name" value="NPHP3-like_N"/>
</dbReference>
<dbReference type="Proteomes" id="UP001295740">
    <property type="component" value="Unassembled WGS sequence"/>
</dbReference>
<dbReference type="SMART" id="SM00248">
    <property type="entry name" value="ANK"/>
    <property type="match status" value="10"/>
</dbReference>
<evidence type="ECO:0000256" key="2">
    <source>
        <dbReference type="PROSITE-ProRule" id="PRU00023"/>
    </source>
</evidence>
<dbReference type="Gene3D" id="1.25.40.20">
    <property type="entry name" value="Ankyrin repeat-containing domain"/>
    <property type="match status" value="3"/>
</dbReference>
<dbReference type="InterPro" id="IPR027417">
    <property type="entry name" value="P-loop_NTPase"/>
</dbReference>
<organism evidence="4 5">
    <name type="scientific">Anthostomella pinea</name>
    <dbReference type="NCBI Taxonomy" id="933095"/>
    <lineage>
        <taxon>Eukaryota</taxon>
        <taxon>Fungi</taxon>
        <taxon>Dikarya</taxon>
        <taxon>Ascomycota</taxon>
        <taxon>Pezizomycotina</taxon>
        <taxon>Sordariomycetes</taxon>
        <taxon>Xylariomycetidae</taxon>
        <taxon>Xylariales</taxon>
        <taxon>Xylariaceae</taxon>
        <taxon>Anthostomella</taxon>
    </lineage>
</organism>
<evidence type="ECO:0000256" key="1">
    <source>
        <dbReference type="ARBA" id="ARBA00022737"/>
    </source>
</evidence>
<dbReference type="Gene3D" id="3.40.50.300">
    <property type="entry name" value="P-loop containing nucleotide triphosphate hydrolases"/>
    <property type="match status" value="1"/>
</dbReference>
<sequence length="1187" mass="131855">MRLLKVEGDGSLGLHKDLIDDFPPYAILSHTWGADDQEVTFKDLVDNTGREKAGYKKIEFCARQAVSDNLQFFWVDTCCIDKANYTELSEAINSMFRWYERAARCYVYLSDVSDGGLPGSASNPNNWEASFRGSRWLTRGWTLQELIAPSSVEFFSKEGHRLGDKSSLESLLCDITGIPAAVLRGTPLSQSSIQDRMSWSDRRTTKREEDGAYSLLGIFGVNMPLIYGEGKESAFTRLREVIDKRSKAGRAHSPSSERSFSDDEKRCIQQLGKFDISDYKRLLPKPAHGTCQWVLRHPSFVLWLSKAGNALLWLTGHAGCGKTVLTSFLAQYFEQTRSLQISSPNVLVYFCDDKINKQKDANAILIGLIFQILQRHRSMIRYVRRMFELLGSSMIQSFSALWGIFQKITQDPAYGHLYVFVDALDECDSDSCRQLLDAIGALVAHPLHSTESPNQIKFLLSGRPLISLSSVGVPQVVAQRISVDEHQPGYSEDLRLYIYQRVNEISTKLNCSHQVKDYLLQTLQTKSDQTFLWVHMVLTSLEGSLLASMKDFRDIINQIPRDLESAYSRLLSAIPSEYQHTASLLLKLVLASSRPLDLDEINLAFSINSLHSCTDDVKTDCQPDILRTVQGVLGPMARISDSKVSLVHQSAKDFLQGAERDYGSFSFQSSLDVGSCALHMSAACIHYLMLDDFMEEFSDHTLFTDESSGASHTTYSGSLSSSPDPFLSENLRILSEDFGLNLSSDSLPTVQEANLLGTELCEAVMSRYKLYSYAALHWTEHYAICESSASDELIIKAESLLDASFENCRNWVRYYSSKVASADDDDIMDFEPIMLAAYFNLQKTVVRMLQSDTISAVAKDRSLFWAARAGHGRVASDLLHAGADPNLHHSSRQTPITVAAENGHVGCVTMLLADVRTDTMMAGRSGRSALSFACGNGHDEMVEKLLRRDQRLAIQQDHYGYTPLYWAVGGGYMSITSKLLRQPGIVVNHRDHKGRTIVSHAAGDGMEEALSRLLKVRGVDPNLADDKGKSPLSWAAGNGHAAAVAVLTRSKKVDKSSQDHDRRNAISWASAGGHVDALRKLIQARCPGIDAQDVDGWAPLAWAIHNDSSALVQTLLSTGLVDLERRDHSGRTALSWAVEYGHASVVRCLLEAGADANTVSDTDETPIQVAVDYGRDDLRGELLRYIR</sequence>
<gene>
    <name evidence="4" type="ORF">KHLLAP_LOCUS396</name>
</gene>
<dbReference type="PANTHER" id="PTHR10622">
    <property type="entry name" value="HET DOMAIN-CONTAINING PROTEIN"/>
    <property type="match status" value="1"/>
</dbReference>
<feature type="repeat" description="ANK" evidence="2">
    <location>
        <begin position="959"/>
        <end position="992"/>
    </location>
</feature>
<dbReference type="PANTHER" id="PTHR10622:SF11">
    <property type="entry name" value="HET-DOMAIN-CONTAINING PROTEIN"/>
    <property type="match status" value="1"/>
</dbReference>
<dbReference type="InterPro" id="IPR036770">
    <property type="entry name" value="Ankyrin_rpt-contain_sf"/>
</dbReference>
<dbReference type="Pfam" id="PF12796">
    <property type="entry name" value="Ank_2"/>
    <property type="match status" value="3"/>
</dbReference>
<proteinExistence type="predicted"/>
<feature type="domain" description="NACHT" evidence="3">
    <location>
        <begin position="310"/>
        <end position="464"/>
    </location>
</feature>
<dbReference type="SUPFAM" id="SSF52540">
    <property type="entry name" value="P-loop containing nucleoside triphosphate hydrolases"/>
    <property type="match status" value="1"/>
</dbReference>
<name>A0AAI8V2Z4_9PEZI</name>
<dbReference type="PROSITE" id="PS50297">
    <property type="entry name" value="ANK_REP_REGION"/>
    <property type="match status" value="1"/>
</dbReference>
<dbReference type="Pfam" id="PF06985">
    <property type="entry name" value="HET"/>
    <property type="match status" value="1"/>
</dbReference>
<dbReference type="SUPFAM" id="SSF48403">
    <property type="entry name" value="Ankyrin repeat"/>
    <property type="match status" value="1"/>
</dbReference>
<reference evidence="4" key="1">
    <citation type="submission" date="2023-10" db="EMBL/GenBank/DDBJ databases">
        <authorList>
            <person name="Hackl T."/>
        </authorList>
    </citation>
    <scope>NUCLEOTIDE SEQUENCE</scope>
</reference>
<keyword evidence="1" id="KW-0677">Repeat</keyword>
<keyword evidence="5" id="KW-1185">Reference proteome</keyword>
<dbReference type="InterPro" id="IPR010730">
    <property type="entry name" value="HET"/>
</dbReference>
<dbReference type="Pfam" id="PF24883">
    <property type="entry name" value="NPHP3_N"/>
    <property type="match status" value="1"/>
</dbReference>
<dbReference type="AlphaFoldDB" id="A0AAI8V2Z4"/>
<dbReference type="InterPro" id="IPR002110">
    <property type="entry name" value="Ankyrin_rpt"/>
</dbReference>
<dbReference type="PROSITE" id="PS50088">
    <property type="entry name" value="ANK_REPEAT"/>
    <property type="match status" value="2"/>
</dbReference>
<feature type="repeat" description="ANK" evidence="2">
    <location>
        <begin position="1129"/>
        <end position="1161"/>
    </location>
</feature>
<dbReference type="PROSITE" id="PS50837">
    <property type="entry name" value="NACHT"/>
    <property type="match status" value="1"/>
</dbReference>
<dbReference type="InterPro" id="IPR007111">
    <property type="entry name" value="NACHT_NTPase"/>
</dbReference>
<keyword evidence="2" id="KW-0040">ANK repeat</keyword>
<protein>
    <submittedName>
        <fullName evidence="4">Uu.00g027810.m01.CDS01</fullName>
    </submittedName>
</protein>
<accession>A0AAI8V2Z4</accession>
<dbReference type="EMBL" id="CAUWAG010000003">
    <property type="protein sequence ID" value="CAJ2499928.1"/>
    <property type="molecule type" value="Genomic_DNA"/>
</dbReference>
<evidence type="ECO:0000313" key="4">
    <source>
        <dbReference type="EMBL" id="CAJ2499928.1"/>
    </source>
</evidence>